<dbReference type="InterPro" id="IPR011697">
    <property type="entry name" value="Peptidase_C26"/>
</dbReference>
<dbReference type="GO" id="GO:0016787">
    <property type="term" value="F:hydrolase activity"/>
    <property type="evidence" value="ECO:0007669"/>
    <property type="project" value="UniProtKB-KW"/>
</dbReference>
<dbReference type="PANTHER" id="PTHR43235">
    <property type="entry name" value="GLUTAMINE AMIDOTRANSFERASE PB2B2.05-RELATED"/>
    <property type="match status" value="1"/>
</dbReference>
<dbReference type="InterPro" id="IPR029062">
    <property type="entry name" value="Class_I_gatase-like"/>
</dbReference>
<name>A0ABY5LMW9_9VIBR</name>
<dbReference type="PROSITE" id="PS51273">
    <property type="entry name" value="GATASE_TYPE_1"/>
    <property type="match status" value="1"/>
</dbReference>
<proteinExistence type="predicted"/>
<dbReference type="InterPro" id="IPR044668">
    <property type="entry name" value="PuuD-like"/>
</dbReference>
<dbReference type="Pfam" id="PF07722">
    <property type="entry name" value="Peptidase_C26"/>
    <property type="match status" value="2"/>
</dbReference>
<dbReference type="SUPFAM" id="SSF52317">
    <property type="entry name" value="Class I glutamine amidotransferase-like"/>
    <property type="match status" value="1"/>
</dbReference>
<sequence>MKRIGLTHRVDDIEAYGERRDSIDQGWYKLVLSMGMLPIPLPNVPEEFVVHVVESLNLSGIILTGGNSIACLDSTAKDAAPERDEFENALIRYSLDSDIPLIGVCRGMQMISQYFGGHLIRVEGHINSRHELICLNSEYELPKSVNSFHGWAVPKTGLGCDLQPIATDSMGNIEAFIHGSRKILGIMWHPERVNDLNVQDVNLLKRAIL</sequence>
<dbReference type="Proteomes" id="UP001058602">
    <property type="component" value="Chromosome 2"/>
</dbReference>
<dbReference type="PANTHER" id="PTHR43235:SF1">
    <property type="entry name" value="GLUTAMINE AMIDOTRANSFERASE PB2B2.05-RELATED"/>
    <property type="match status" value="1"/>
</dbReference>
<accession>A0ABY5LMW9</accession>
<dbReference type="RefSeq" id="WP_257085918.1">
    <property type="nucleotide sequence ID" value="NZ_CP102097.1"/>
</dbReference>
<evidence type="ECO:0000313" key="1">
    <source>
        <dbReference type="EMBL" id="UUM32256.1"/>
    </source>
</evidence>
<evidence type="ECO:0000313" key="2">
    <source>
        <dbReference type="Proteomes" id="UP001058602"/>
    </source>
</evidence>
<keyword evidence="1" id="KW-0378">Hydrolase</keyword>
<gene>
    <name evidence="1" type="ORF">NP165_18405</name>
</gene>
<organism evidence="1 2">
    <name type="scientific">Vibrio japonicus</name>
    <dbReference type="NCBI Taxonomy" id="1824638"/>
    <lineage>
        <taxon>Bacteria</taxon>
        <taxon>Pseudomonadati</taxon>
        <taxon>Pseudomonadota</taxon>
        <taxon>Gammaproteobacteria</taxon>
        <taxon>Vibrionales</taxon>
        <taxon>Vibrionaceae</taxon>
        <taxon>Vibrio</taxon>
    </lineage>
</organism>
<dbReference type="EMBL" id="CP102097">
    <property type="protein sequence ID" value="UUM32256.1"/>
    <property type="molecule type" value="Genomic_DNA"/>
</dbReference>
<keyword evidence="2" id="KW-1185">Reference proteome</keyword>
<dbReference type="Gene3D" id="3.40.50.880">
    <property type="match status" value="1"/>
</dbReference>
<protein>
    <submittedName>
        <fullName evidence="1">Gamma-glutamyl-gamma-aminobutyrate hydrolase family protein</fullName>
    </submittedName>
</protein>
<reference evidence="1" key="1">
    <citation type="submission" date="2022-07" db="EMBL/GenBank/DDBJ databases">
        <title>Complete genome of Vibrio japonicus strain JCM 31412T and phylogenomic assessment of the Nereis clade of the genus Vibrio.</title>
        <authorList>
            <person name="Shlafstein M.D."/>
            <person name="Emsley S.A."/>
            <person name="Ushijima B."/>
            <person name="Videau P."/>
            <person name="Saw J.H."/>
        </authorList>
    </citation>
    <scope>NUCLEOTIDE SEQUENCE</scope>
    <source>
        <strain evidence="1">JCM 31412</strain>
    </source>
</reference>